<evidence type="ECO:0000256" key="7">
    <source>
        <dbReference type="ARBA" id="ARBA00024603"/>
    </source>
</evidence>
<organism evidence="12 13">
    <name type="scientific">Dimargaris cristalligena</name>
    <dbReference type="NCBI Taxonomy" id="215637"/>
    <lineage>
        <taxon>Eukaryota</taxon>
        <taxon>Fungi</taxon>
        <taxon>Fungi incertae sedis</taxon>
        <taxon>Zoopagomycota</taxon>
        <taxon>Kickxellomycotina</taxon>
        <taxon>Dimargaritomycetes</taxon>
        <taxon>Dimargaritales</taxon>
        <taxon>Dimargaritaceae</taxon>
        <taxon>Dimargaris</taxon>
    </lineage>
</organism>
<dbReference type="Pfam" id="PF01432">
    <property type="entry name" value="Peptidase_M3"/>
    <property type="match status" value="1"/>
</dbReference>
<dbReference type="PANTHER" id="PTHR11804:SF83">
    <property type="entry name" value="LD37516P"/>
    <property type="match status" value="1"/>
</dbReference>
<protein>
    <recommendedName>
        <fullName evidence="8">oligopeptidase A</fullName>
        <ecNumber evidence="8">3.4.24.70</ecNumber>
    </recommendedName>
</protein>
<evidence type="ECO:0000256" key="2">
    <source>
        <dbReference type="ARBA" id="ARBA00022670"/>
    </source>
</evidence>
<keyword evidence="4 9" id="KW-0378">Hydrolase</keyword>
<feature type="domain" description="Oligopeptidase A N-terminal" evidence="11">
    <location>
        <begin position="38"/>
        <end position="157"/>
    </location>
</feature>
<dbReference type="InterPro" id="IPR024079">
    <property type="entry name" value="MetalloPept_cat_dom_sf"/>
</dbReference>
<evidence type="ECO:0000256" key="8">
    <source>
        <dbReference type="ARBA" id="ARBA00026100"/>
    </source>
</evidence>
<dbReference type="GO" id="GO:0006508">
    <property type="term" value="P:proteolysis"/>
    <property type="evidence" value="ECO:0007669"/>
    <property type="project" value="UniProtKB-KW"/>
</dbReference>
<dbReference type="GO" id="GO:0046872">
    <property type="term" value="F:metal ion binding"/>
    <property type="evidence" value="ECO:0007669"/>
    <property type="project" value="UniProtKB-UniRule"/>
</dbReference>
<gene>
    <name evidence="12" type="ORF">BJ085DRAFT_22744</name>
</gene>
<feature type="domain" description="Peptidase M3A/M3B catalytic" evidence="10">
    <location>
        <begin position="243"/>
        <end position="724"/>
    </location>
</feature>
<proteinExistence type="inferred from homology"/>
<dbReference type="CDD" id="cd06456">
    <property type="entry name" value="M3A_DCP"/>
    <property type="match status" value="1"/>
</dbReference>
<evidence type="ECO:0000313" key="13">
    <source>
        <dbReference type="Proteomes" id="UP000268162"/>
    </source>
</evidence>
<dbReference type="InterPro" id="IPR045666">
    <property type="entry name" value="OpdA_N"/>
</dbReference>
<dbReference type="GO" id="GO:0004222">
    <property type="term" value="F:metalloendopeptidase activity"/>
    <property type="evidence" value="ECO:0007669"/>
    <property type="project" value="UniProtKB-EC"/>
</dbReference>
<dbReference type="Proteomes" id="UP000268162">
    <property type="component" value="Unassembled WGS sequence"/>
</dbReference>
<evidence type="ECO:0000259" key="10">
    <source>
        <dbReference type="Pfam" id="PF01432"/>
    </source>
</evidence>
<dbReference type="Gene3D" id="1.10.1370.10">
    <property type="entry name" value="Neurolysin, domain 3"/>
    <property type="match status" value="1"/>
</dbReference>
<dbReference type="PANTHER" id="PTHR11804">
    <property type="entry name" value="PROTEASE M3 THIMET OLIGOPEPTIDASE-RELATED"/>
    <property type="match status" value="1"/>
</dbReference>
<reference evidence="13" key="1">
    <citation type="journal article" date="2018" name="Nat. Microbiol.">
        <title>Leveraging single-cell genomics to expand the fungal tree of life.</title>
        <authorList>
            <person name="Ahrendt S.R."/>
            <person name="Quandt C.A."/>
            <person name="Ciobanu D."/>
            <person name="Clum A."/>
            <person name="Salamov A."/>
            <person name="Andreopoulos B."/>
            <person name="Cheng J.F."/>
            <person name="Woyke T."/>
            <person name="Pelin A."/>
            <person name="Henrissat B."/>
            <person name="Reynolds N.K."/>
            <person name="Benny G.L."/>
            <person name="Smith M.E."/>
            <person name="James T.Y."/>
            <person name="Grigoriev I.V."/>
        </authorList>
    </citation>
    <scope>NUCLEOTIDE SEQUENCE [LARGE SCALE GENOMIC DNA]</scope>
    <source>
        <strain evidence="13">RSA 468</strain>
    </source>
</reference>
<evidence type="ECO:0000313" key="12">
    <source>
        <dbReference type="EMBL" id="RKP35391.1"/>
    </source>
</evidence>
<keyword evidence="6 9" id="KW-0482">Metalloprotease</keyword>
<dbReference type="InterPro" id="IPR024077">
    <property type="entry name" value="Neurolysin/TOP_dom2"/>
</dbReference>
<evidence type="ECO:0000259" key="11">
    <source>
        <dbReference type="Pfam" id="PF19310"/>
    </source>
</evidence>
<dbReference type="STRING" id="215637.A0A4P9ZRL3"/>
<dbReference type="Gene3D" id="1.10.1370.40">
    <property type="match status" value="1"/>
</dbReference>
<evidence type="ECO:0000256" key="3">
    <source>
        <dbReference type="ARBA" id="ARBA00022723"/>
    </source>
</evidence>
<keyword evidence="3 9" id="KW-0479">Metal-binding</keyword>
<dbReference type="Pfam" id="PF19310">
    <property type="entry name" value="TOP_N"/>
    <property type="match status" value="1"/>
</dbReference>
<evidence type="ECO:0000256" key="4">
    <source>
        <dbReference type="ARBA" id="ARBA00022801"/>
    </source>
</evidence>
<comment type="cofactor">
    <cofactor evidence="9">
        <name>Zn(2+)</name>
        <dbReference type="ChEBI" id="CHEBI:29105"/>
    </cofactor>
    <text evidence="9">Binds 1 zinc ion.</text>
</comment>
<dbReference type="SUPFAM" id="SSF55486">
    <property type="entry name" value="Metalloproteases ('zincins'), catalytic domain"/>
    <property type="match status" value="1"/>
</dbReference>
<dbReference type="GO" id="GO:0005829">
    <property type="term" value="C:cytosol"/>
    <property type="evidence" value="ECO:0007669"/>
    <property type="project" value="UniProtKB-ARBA"/>
</dbReference>
<dbReference type="EC" id="3.4.24.70" evidence="8"/>
<sequence length="734" mass="83399">MGLLFTPEEQRTHPYLSQVSDFPPFDQLDAEGLGPAIEMMLERVEQEFVKHESAQFQPTWEGTFELLAPLEDALERPVGRVNHLLGVRNSTVLREAYDKVRPRVVQLGLRIQQSQPLYQALRQLRDDQVAYEALGQAKQRALDQRVKSMERAGVGLAPGSPEQKRFGEIKQRQSQLSTDFSNHVLDATKEFQLLVTDVERLAGCTPELRAQMAENAKKRDHPEATAEKGPWVLTLDYPVYGPFLMTCRDRDLRFQAFRASVTRASSGANDNTPLVTEILQLRQEVAQLLGYRNYADLSLSYKMAQAVEPVQALMDELYEAALPKARQECATLTEFATTELGMESPLQPWDTSYVSEQYRKKRFQYDENTIAQYFPFPKVLAGLFTLTKELFGVGVEEITEVATTVPGLANSEHTEIPSKWHPDVKLFRVFDANSGNTLAYFYGDFYCRPEDKNGGAWMNICTTRRRDLATNDIRYPIAYLICNQPNPLADKPSLMKFRDVQTLFHEFGHCMQHMLTTMDLPDVSGLNGVEWDFIEVASQFMENFCYESEWLARISEHYQTKEPMPTAMVEALQREREFQQGLPTMRQIHFSLTDMALHSTYDSINQTRVGPKEGQTAGEKLTPFDIDSEIGAKTRLFPAYPEDRFLCAFTHIFAGGYSAGYYSYKWSEVYSADAYDAIAEASTPEARRAACKRYRDTVLSLGGGTPPREVWTQFRGRPEASAAALVRQCGLDKI</sequence>
<accession>A0A4P9ZRL3</accession>
<comment type="catalytic activity">
    <reaction evidence="7">
        <text>Hydrolysis of oligopeptides, with broad specificity. Gly or Ala commonly occur as P1 or P1' residues, but more distant residues are also important, as is shown by the fact that Z-Gly-Pro-Gly-|-Gly-Pro-Ala is cleaved, but not Z-(Gly)(5).</text>
        <dbReference type="EC" id="3.4.24.70"/>
    </reaction>
</comment>
<evidence type="ECO:0000256" key="1">
    <source>
        <dbReference type="ARBA" id="ARBA00006040"/>
    </source>
</evidence>
<dbReference type="AlphaFoldDB" id="A0A4P9ZRL3"/>
<dbReference type="Gene3D" id="3.40.390.10">
    <property type="entry name" value="Collagenase (Catalytic Domain)"/>
    <property type="match status" value="1"/>
</dbReference>
<dbReference type="InterPro" id="IPR045090">
    <property type="entry name" value="Pept_M3A_M3B"/>
</dbReference>
<keyword evidence="13" id="KW-1185">Reference proteome</keyword>
<comment type="similarity">
    <text evidence="1 9">Belongs to the peptidase M3 family.</text>
</comment>
<keyword evidence="2 9" id="KW-0645">Protease</keyword>
<dbReference type="EMBL" id="ML002881">
    <property type="protein sequence ID" value="RKP35391.1"/>
    <property type="molecule type" value="Genomic_DNA"/>
</dbReference>
<dbReference type="GO" id="GO:0006518">
    <property type="term" value="P:peptide metabolic process"/>
    <property type="evidence" value="ECO:0007669"/>
    <property type="project" value="TreeGrafter"/>
</dbReference>
<keyword evidence="5 9" id="KW-0862">Zinc</keyword>
<evidence type="ECO:0000256" key="9">
    <source>
        <dbReference type="RuleBase" id="RU003435"/>
    </source>
</evidence>
<evidence type="ECO:0000256" key="5">
    <source>
        <dbReference type="ARBA" id="ARBA00022833"/>
    </source>
</evidence>
<dbReference type="InterPro" id="IPR034005">
    <property type="entry name" value="M3A_DCP"/>
</dbReference>
<dbReference type="InterPro" id="IPR001567">
    <property type="entry name" value="Pept_M3A_M3B_dom"/>
</dbReference>
<name>A0A4P9ZRL3_9FUNG</name>
<dbReference type="FunFam" id="3.40.390.10:FF:000009">
    <property type="entry name" value="Oligopeptidase A"/>
    <property type="match status" value="1"/>
</dbReference>
<evidence type="ECO:0000256" key="6">
    <source>
        <dbReference type="ARBA" id="ARBA00023049"/>
    </source>
</evidence>